<dbReference type="InterPro" id="IPR004113">
    <property type="entry name" value="FAD-bd_oxidored_4_C"/>
</dbReference>
<feature type="domain" description="FAD-binding PCMH-type" evidence="8">
    <location>
        <begin position="42"/>
        <end position="293"/>
    </location>
</feature>
<dbReference type="InterPro" id="IPR016169">
    <property type="entry name" value="FAD-bd_PCMH_sub2"/>
</dbReference>
<accession>A0ABT0UBK5</accession>
<evidence type="ECO:0000256" key="1">
    <source>
        <dbReference type="ARBA" id="ARBA00001974"/>
    </source>
</evidence>
<comment type="cofactor">
    <cofactor evidence="1">
        <name>FAD</name>
        <dbReference type="ChEBI" id="CHEBI:57692"/>
    </cofactor>
</comment>
<proteinExistence type="predicted"/>
<evidence type="ECO:0000313" key="9">
    <source>
        <dbReference type="EMBL" id="MCM2374404.1"/>
    </source>
</evidence>
<dbReference type="InterPro" id="IPR036318">
    <property type="entry name" value="FAD-bd_PCMH-like_sf"/>
</dbReference>
<organism evidence="9 10">
    <name type="scientific">Aporhodopirellula aestuarii</name>
    <dbReference type="NCBI Taxonomy" id="2950107"/>
    <lineage>
        <taxon>Bacteria</taxon>
        <taxon>Pseudomonadati</taxon>
        <taxon>Planctomycetota</taxon>
        <taxon>Planctomycetia</taxon>
        <taxon>Pirellulales</taxon>
        <taxon>Pirellulaceae</taxon>
        <taxon>Aporhodopirellula</taxon>
    </lineage>
</organism>
<keyword evidence="5" id="KW-0560">Oxidoreductase</keyword>
<evidence type="ECO:0000313" key="10">
    <source>
        <dbReference type="Proteomes" id="UP001202961"/>
    </source>
</evidence>
<evidence type="ECO:0000256" key="2">
    <source>
        <dbReference type="ARBA" id="ARBA00022630"/>
    </source>
</evidence>
<dbReference type="EMBL" id="JAMQBK010000084">
    <property type="protein sequence ID" value="MCM2374404.1"/>
    <property type="molecule type" value="Genomic_DNA"/>
</dbReference>
<keyword evidence="3" id="KW-0479">Metal-binding</keyword>
<dbReference type="Pfam" id="PF01565">
    <property type="entry name" value="FAD_binding_4"/>
    <property type="match status" value="1"/>
</dbReference>
<dbReference type="PROSITE" id="PS00198">
    <property type="entry name" value="4FE4S_FER_1"/>
    <property type="match status" value="1"/>
</dbReference>
<dbReference type="PANTHER" id="PTHR11748">
    <property type="entry name" value="D-LACTATE DEHYDROGENASE"/>
    <property type="match status" value="1"/>
</dbReference>
<evidence type="ECO:0000256" key="5">
    <source>
        <dbReference type="ARBA" id="ARBA00023002"/>
    </source>
</evidence>
<dbReference type="PANTHER" id="PTHR11748:SF119">
    <property type="entry name" value="D-2-HYDROXYGLUTARATE DEHYDROGENASE"/>
    <property type="match status" value="1"/>
</dbReference>
<keyword evidence="6" id="KW-0408">Iron</keyword>
<dbReference type="SUPFAM" id="SSF46548">
    <property type="entry name" value="alpha-helical ferredoxin"/>
    <property type="match status" value="1"/>
</dbReference>
<reference evidence="9 10" key="1">
    <citation type="journal article" date="2022" name="Syst. Appl. Microbiol.">
        <title>Rhodopirellula aestuarii sp. nov., a novel member of the genus Rhodopirellula isolated from brackish sediments collected in the Tagus River estuary, Portugal.</title>
        <authorList>
            <person name="Vitorino I.R."/>
            <person name="Klimek D."/>
            <person name="Calusinska M."/>
            <person name="Lobo-da-Cunha A."/>
            <person name="Vasconcelos V."/>
            <person name="Lage O.M."/>
        </authorList>
    </citation>
    <scope>NUCLEOTIDE SEQUENCE [LARGE SCALE GENOMIC DNA]</scope>
    <source>
        <strain evidence="9 10">ICT_H3.1</strain>
    </source>
</reference>
<dbReference type="SUPFAM" id="SSF56176">
    <property type="entry name" value="FAD-binding/transporter-associated domain-like"/>
    <property type="match status" value="1"/>
</dbReference>
<dbReference type="Gene3D" id="3.30.465.10">
    <property type="match status" value="1"/>
</dbReference>
<keyword evidence="7" id="KW-0411">Iron-sulfur</keyword>
<gene>
    <name evidence="9" type="ORF">NB063_27615</name>
</gene>
<dbReference type="InterPro" id="IPR017900">
    <property type="entry name" value="4Fe4S_Fe_S_CS"/>
</dbReference>
<sequence>MNHAAPNPPSPDDWRTLAQELSGELHTGDLMRRIYATDASAYQEMPAAVAIPTCEQDLRVLIRFAGEHRIGLIPRTAGTSLAGQVVGRGIVVDVSRHFTKIFEVNETEGWVRVQPGVIRNELNTHLAPLGYWFAPETSTQNRAMIGGMVGNNSCGSNSIKFGSTRDHLIELRGYLSDGSEVTFGDLTPTQFSQKCEAADSLETRLYRHARERLSDLMVRGEIEREFPKPNIRRRNTGYAVDLLMQSDALADTSTDENSRSEENRRPFNFCNLVAGSEGTLFFATEIKLRILPLRPPCSGLMCAHFLSVTEALEATLIAVRHDIDACELIDDVILNCTQRSIEHRHNRFFLQGDPAAILVTEVRGQTEAEVRGVQDRIVSEMKTAGLGYHFPILFGDEGERVWDLRKAGLGLLGNIPGDEKTVPVIEDTAVDVQDLPAYIAEVNALLRDRFGLECVKYAHAGSGEIHLRPIINLKTEEGTRLFREVALEVAAIVKRYRGSLSGEHGDGRLRGEFLKQMIGEANYALIREIKQVWDPNCIFNPNKIVDTPKMNTSLRYTPGQTSGEQIETIFDFSADRGILRAAEMCNGSGDCRKTHLAGGVMCPSYMATRNEKDTTRARANTLRQILTSSTKANPFDSEEIMEVMDLCLSCKGCKSECPSTVDVGKLKAEFLQHYYDANGVPRRTRMIAGYVRAQSIIGFAPGVFNALTGIPMIRRLMNRVIGFHPERSIPKSARQNFRSWFSNRQGRFRGLPRNGRKVFLFADEFTHFGEPEIGRAVVELLERIGYEVEIPRHVESGRSSMSKGLLRNAQEIARQNVDRLSGIVGSEQPLIGVEPSALLSFRDEYPQLVGEVRRDAATRLAEHCFLFDEWLASEVEAGYVTPDMFTDETSSILIHGHCHQKALGSMLPVLKILQLPQNYSASLIRCGCCGMAGSFGYEREHYELSMQIGELVLLPTIRAASEATLIAAAGTSCRHQILDGTGRRALHPAEILRDALRV</sequence>
<evidence type="ECO:0000259" key="8">
    <source>
        <dbReference type="PROSITE" id="PS51387"/>
    </source>
</evidence>
<dbReference type="Pfam" id="PF02913">
    <property type="entry name" value="FAD-oxidase_C"/>
    <property type="match status" value="1"/>
</dbReference>
<evidence type="ECO:0000256" key="6">
    <source>
        <dbReference type="ARBA" id="ARBA00023004"/>
    </source>
</evidence>
<evidence type="ECO:0000256" key="4">
    <source>
        <dbReference type="ARBA" id="ARBA00022827"/>
    </source>
</evidence>
<protein>
    <submittedName>
        <fullName evidence="9">FAD-binding protein</fullName>
    </submittedName>
</protein>
<name>A0ABT0UBK5_9BACT</name>
<dbReference type="PROSITE" id="PS51387">
    <property type="entry name" value="FAD_PCMH"/>
    <property type="match status" value="1"/>
</dbReference>
<dbReference type="Gene3D" id="3.30.70.2740">
    <property type="match status" value="1"/>
</dbReference>
<evidence type="ECO:0000256" key="3">
    <source>
        <dbReference type="ARBA" id="ARBA00022723"/>
    </source>
</evidence>
<dbReference type="Gene3D" id="1.10.45.10">
    <property type="entry name" value="Vanillyl-alcohol Oxidase, Chain A, domain 4"/>
    <property type="match status" value="1"/>
</dbReference>
<dbReference type="RefSeq" id="WP_250932294.1">
    <property type="nucleotide sequence ID" value="NZ_JAMQBK010000084.1"/>
</dbReference>
<dbReference type="SUPFAM" id="SSF55103">
    <property type="entry name" value="FAD-linked oxidases, C-terminal domain"/>
    <property type="match status" value="1"/>
</dbReference>
<keyword evidence="2" id="KW-0285">Flavoprotein</keyword>
<dbReference type="InterPro" id="IPR016166">
    <property type="entry name" value="FAD-bd_PCMH"/>
</dbReference>
<keyword evidence="4" id="KW-0274">FAD</keyword>
<dbReference type="InterPro" id="IPR016171">
    <property type="entry name" value="Vanillyl_alc_oxidase_C-sub2"/>
</dbReference>
<comment type="caution">
    <text evidence="9">The sequence shown here is derived from an EMBL/GenBank/DDBJ whole genome shotgun (WGS) entry which is preliminary data.</text>
</comment>
<dbReference type="Pfam" id="PF13534">
    <property type="entry name" value="Fer4_17"/>
    <property type="match status" value="1"/>
</dbReference>
<dbReference type="InterPro" id="IPR006094">
    <property type="entry name" value="Oxid_FAD_bind_N"/>
</dbReference>
<keyword evidence="10" id="KW-1185">Reference proteome</keyword>
<dbReference type="InterPro" id="IPR016164">
    <property type="entry name" value="FAD-linked_Oxase-like_C"/>
</dbReference>
<dbReference type="Proteomes" id="UP001202961">
    <property type="component" value="Unassembled WGS sequence"/>
</dbReference>
<evidence type="ECO:0000256" key="7">
    <source>
        <dbReference type="ARBA" id="ARBA00023014"/>
    </source>
</evidence>